<dbReference type="InterPro" id="IPR009100">
    <property type="entry name" value="AcylCoA_DH/oxidase_NM_dom_sf"/>
</dbReference>
<evidence type="ECO:0000256" key="3">
    <source>
        <dbReference type="ARBA" id="ARBA00022630"/>
    </source>
</evidence>
<evidence type="ECO:0000256" key="5">
    <source>
        <dbReference type="RuleBase" id="RU362125"/>
    </source>
</evidence>
<evidence type="ECO:0000256" key="2">
    <source>
        <dbReference type="ARBA" id="ARBA00009347"/>
    </source>
</evidence>
<feature type="domain" description="Acyl-CoA oxidase/dehydrogenase middle" evidence="7">
    <location>
        <begin position="130"/>
        <end position="222"/>
    </location>
</feature>
<reference evidence="9 10" key="1">
    <citation type="submission" date="2020-07" db="EMBL/GenBank/DDBJ databases">
        <title>Sequencing the genomes of 1000 actinobacteria strains.</title>
        <authorList>
            <person name="Klenk H.-P."/>
        </authorList>
    </citation>
    <scope>NUCLEOTIDE SEQUENCE [LARGE SCALE GENOMIC DNA]</scope>
    <source>
        <strain evidence="9 10">DSM 15475</strain>
    </source>
</reference>
<dbReference type="PANTHER" id="PTHR43188:SF1">
    <property type="entry name" value="ACYL-COA DEHYDROGENASE"/>
    <property type="match status" value="1"/>
</dbReference>
<dbReference type="EMBL" id="JACCFY010000001">
    <property type="protein sequence ID" value="NYJ78579.1"/>
    <property type="molecule type" value="Genomic_DNA"/>
</dbReference>
<evidence type="ECO:0000259" key="6">
    <source>
        <dbReference type="Pfam" id="PF00441"/>
    </source>
</evidence>
<evidence type="ECO:0000313" key="10">
    <source>
        <dbReference type="Proteomes" id="UP000535437"/>
    </source>
</evidence>
<dbReference type="EC" id="1.3.8.6" evidence="9"/>
<dbReference type="Gene3D" id="1.10.540.10">
    <property type="entry name" value="Acyl-CoA dehydrogenase/oxidase, N-terminal domain"/>
    <property type="match status" value="1"/>
</dbReference>
<evidence type="ECO:0000313" key="9">
    <source>
        <dbReference type="EMBL" id="NYJ78579.1"/>
    </source>
</evidence>
<dbReference type="InterPro" id="IPR045008">
    <property type="entry name" value="ACX4-like"/>
</dbReference>
<dbReference type="Pfam" id="PF00441">
    <property type="entry name" value="Acyl-CoA_dh_1"/>
    <property type="match status" value="1"/>
</dbReference>
<dbReference type="InterPro" id="IPR046373">
    <property type="entry name" value="Acyl-CoA_Oxase/DH_mid-dom_sf"/>
</dbReference>
<keyword evidence="3 5" id="KW-0285">Flavoprotein</keyword>
<feature type="domain" description="Acyl-CoA dehydrogenase/oxidase C-terminal" evidence="6">
    <location>
        <begin position="244"/>
        <end position="382"/>
    </location>
</feature>
<feature type="domain" description="Acyl-CoA dehydrogenase/oxidase N-terminal" evidence="8">
    <location>
        <begin position="22"/>
        <end position="125"/>
    </location>
</feature>
<protein>
    <submittedName>
        <fullName evidence="9">Glutaryl-CoA dehydrogenase</fullName>
        <ecNumber evidence="9">1.3.8.6</ecNumber>
    </submittedName>
</protein>
<dbReference type="InterPro" id="IPR037069">
    <property type="entry name" value="AcylCoA_DH/ox_N_sf"/>
</dbReference>
<dbReference type="Gene3D" id="2.40.110.10">
    <property type="entry name" value="Butyryl-CoA Dehydrogenase, subunit A, domain 2"/>
    <property type="match status" value="1"/>
</dbReference>
<dbReference type="Gene3D" id="1.20.140.10">
    <property type="entry name" value="Butyryl-CoA Dehydrogenase, subunit A, domain 3"/>
    <property type="match status" value="1"/>
</dbReference>
<dbReference type="InterPro" id="IPR013786">
    <property type="entry name" value="AcylCoA_DH/ox_N"/>
</dbReference>
<keyword evidence="10" id="KW-1185">Reference proteome</keyword>
<sequence length="389" mass="41828">MAAAPQYPDGDLLEVRRRLPAEEEERLQEIEAYAQANLRAPSIDAWNEERFLTQALPAMADLGLAGLEVDGSSRLFKGLAHAAVAQADVSMSAVMGIHNELIVGLIHAFGSAAQRDTWLARLTRFETLGAFCLTEPDHGSDIAGGLATTARRDGDSWVLNGTKRWIGMATIADVALVWARDVDDDAIKCFLVETNTPGYHAEIIRHKMGLRGIPNADVVLEDLRVPAEALLPGARSFADTNVLLRSSRAWVGWQAVGLQHAVLDVVRDYVAGRDQFGRPLASFQLIQQAIAEITGNLTSSTALMVQVTELQQAGRLEMVHAATVKSTTTRLARASAAIGREALGGNGLTSEYEASKLMGDAEAIYTYEGSYGINSLIVGRAMTGVSAFV</sequence>
<accession>A0A7Z0GN80</accession>
<comment type="caution">
    <text evidence="9">The sequence shown here is derived from an EMBL/GenBank/DDBJ whole genome shotgun (WGS) entry which is preliminary data.</text>
</comment>
<organism evidence="9 10">
    <name type="scientific">Nesterenkonia xinjiangensis</name>
    <dbReference type="NCBI Taxonomy" id="225327"/>
    <lineage>
        <taxon>Bacteria</taxon>
        <taxon>Bacillati</taxon>
        <taxon>Actinomycetota</taxon>
        <taxon>Actinomycetes</taxon>
        <taxon>Micrococcales</taxon>
        <taxon>Micrococcaceae</taxon>
        <taxon>Nesterenkonia</taxon>
    </lineage>
</organism>
<proteinExistence type="inferred from homology"/>
<dbReference type="InterPro" id="IPR006091">
    <property type="entry name" value="Acyl-CoA_Oxase/DH_mid-dom"/>
</dbReference>
<dbReference type="PANTHER" id="PTHR43188">
    <property type="entry name" value="ACYL-COENZYME A OXIDASE"/>
    <property type="match status" value="1"/>
</dbReference>
<evidence type="ECO:0000259" key="7">
    <source>
        <dbReference type="Pfam" id="PF02770"/>
    </source>
</evidence>
<comment type="cofactor">
    <cofactor evidence="1 5">
        <name>FAD</name>
        <dbReference type="ChEBI" id="CHEBI:57692"/>
    </cofactor>
</comment>
<dbReference type="Proteomes" id="UP000535437">
    <property type="component" value="Unassembled WGS sequence"/>
</dbReference>
<evidence type="ECO:0000259" key="8">
    <source>
        <dbReference type="Pfam" id="PF02771"/>
    </source>
</evidence>
<dbReference type="GO" id="GO:0004361">
    <property type="term" value="F:glutaryl-CoA dehydrogenase activity"/>
    <property type="evidence" value="ECO:0007669"/>
    <property type="project" value="UniProtKB-EC"/>
</dbReference>
<comment type="similarity">
    <text evidence="2 5">Belongs to the acyl-CoA dehydrogenase family.</text>
</comment>
<dbReference type="GO" id="GO:0050660">
    <property type="term" value="F:flavin adenine dinucleotide binding"/>
    <property type="evidence" value="ECO:0007669"/>
    <property type="project" value="InterPro"/>
</dbReference>
<dbReference type="SUPFAM" id="SSF56645">
    <property type="entry name" value="Acyl-CoA dehydrogenase NM domain-like"/>
    <property type="match status" value="1"/>
</dbReference>
<dbReference type="AlphaFoldDB" id="A0A7Z0GN80"/>
<dbReference type="Pfam" id="PF02770">
    <property type="entry name" value="Acyl-CoA_dh_M"/>
    <property type="match status" value="1"/>
</dbReference>
<dbReference type="PROSITE" id="PS00073">
    <property type="entry name" value="ACYL_COA_DH_2"/>
    <property type="match status" value="1"/>
</dbReference>
<keyword evidence="5 9" id="KW-0560">Oxidoreductase</keyword>
<evidence type="ECO:0000256" key="4">
    <source>
        <dbReference type="ARBA" id="ARBA00022827"/>
    </source>
</evidence>
<dbReference type="GO" id="GO:0006635">
    <property type="term" value="P:fatty acid beta-oxidation"/>
    <property type="evidence" value="ECO:0007669"/>
    <property type="project" value="InterPro"/>
</dbReference>
<evidence type="ECO:0000256" key="1">
    <source>
        <dbReference type="ARBA" id="ARBA00001974"/>
    </source>
</evidence>
<dbReference type="Pfam" id="PF02771">
    <property type="entry name" value="Acyl-CoA_dh_N"/>
    <property type="match status" value="1"/>
</dbReference>
<name>A0A7Z0GN80_9MICC</name>
<dbReference type="SUPFAM" id="SSF47203">
    <property type="entry name" value="Acyl-CoA dehydrogenase C-terminal domain-like"/>
    <property type="match status" value="1"/>
</dbReference>
<dbReference type="InterPro" id="IPR036250">
    <property type="entry name" value="AcylCo_DH-like_C"/>
</dbReference>
<keyword evidence="4 5" id="KW-0274">FAD</keyword>
<dbReference type="InterPro" id="IPR009075">
    <property type="entry name" value="AcylCo_DH/oxidase_C"/>
</dbReference>
<gene>
    <name evidence="9" type="ORF">HNR09_001990</name>
</gene>
<dbReference type="InterPro" id="IPR006089">
    <property type="entry name" value="Acyl-CoA_DH_CS"/>
</dbReference>